<evidence type="ECO:0000256" key="2">
    <source>
        <dbReference type="SAM" id="Phobius"/>
    </source>
</evidence>
<reference evidence="4 5" key="1">
    <citation type="submission" date="2016-07" db="EMBL/GenBank/DDBJ databases">
        <title>Pervasive Adenine N6-methylation of Active Genes in Fungi.</title>
        <authorList>
            <consortium name="DOE Joint Genome Institute"/>
            <person name="Mondo S.J."/>
            <person name="Dannebaum R.O."/>
            <person name="Kuo R.C."/>
            <person name="Labutti K."/>
            <person name="Haridas S."/>
            <person name="Kuo A."/>
            <person name="Salamov A."/>
            <person name="Ahrendt S.R."/>
            <person name="Lipzen A."/>
            <person name="Sullivan W."/>
            <person name="Andreopoulos W.B."/>
            <person name="Clum A."/>
            <person name="Lindquist E."/>
            <person name="Daum C."/>
            <person name="Ramamoorthy G.K."/>
            <person name="Gryganskyi A."/>
            <person name="Culley D."/>
            <person name="Magnuson J.K."/>
            <person name="James T.Y."/>
            <person name="O'Malley M.A."/>
            <person name="Stajich J.E."/>
            <person name="Spatafora J.W."/>
            <person name="Visel A."/>
            <person name="Grigoriev I.V."/>
        </authorList>
    </citation>
    <scope>NUCLEOTIDE SEQUENCE [LARGE SCALE GENOMIC DNA]</scope>
    <source>
        <strain evidence="4 5">12-1054</strain>
    </source>
</reference>
<evidence type="ECO:0000313" key="4">
    <source>
        <dbReference type="EMBL" id="ORY82611.1"/>
    </source>
</evidence>
<gene>
    <name evidence="4" type="ORF">BCR37DRAFT_410004</name>
</gene>
<dbReference type="EMBL" id="MCFI01000009">
    <property type="protein sequence ID" value="ORY82611.1"/>
    <property type="molecule type" value="Genomic_DNA"/>
</dbReference>
<dbReference type="Pfam" id="PF11899">
    <property type="entry name" value="DUF3419"/>
    <property type="match status" value="1"/>
</dbReference>
<proteinExistence type="predicted"/>
<keyword evidence="2" id="KW-0472">Membrane</keyword>
<feature type="domain" description="Methyltransferase type 11" evidence="3">
    <location>
        <begin position="99"/>
        <end position="196"/>
    </location>
</feature>
<dbReference type="InterPro" id="IPR021829">
    <property type="entry name" value="DUF3419"/>
</dbReference>
<accession>A0A1Y2FFC4</accession>
<evidence type="ECO:0000313" key="5">
    <source>
        <dbReference type="Proteomes" id="UP000193685"/>
    </source>
</evidence>
<dbReference type="InterPro" id="IPR013216">
    <property type="entry name" value="Methyltransf_11"/>
</dbReference>
<name>A0A1Y2FFC4_PROLT</name>
<evidence type="ECO:0000256" key="1">
    <source>
        <dbReference type="SAM" id="MobiDB-lite"/>
    </source>
</evidence>
<organism evidence="4 5">
    <name type="scientific">Protomyces lactucae-debilis</name>
    <dbReference type="NCBI Taxonomy" id="2754530"/>
    <lineage>
        <taxon>Eukaryota</taxon>
        <taxon>Fungi</taxon>
        <taxon>Dikarya</taxon>
        <taxon>Ascomycota</taxon>
        <taxon>Taphrinomycotina</taxon>
        <taxon>Taphrinomycetes</taxon>
        <taxon>Taphrinales</taxon>
        <taxon>Protomycetaceae</taxon>
        <taxon>Protomyces</taxon>
    </lineage>
</organism>
<dbReference type="Pfam" id="PF08241">
    <property type="entry name" value="Methyltransf_11"/>
    <property type="match status" value="1"/>
</dbReference>
<dbReference type="Proteomes" id="UP000193685">
    <property type="component" value="Unassembled WGS sequence"/>
</dbReference>
<dbReference type="Gene3D" id="3.40.50.150">
    <property type="entry name" value="Vaccinia Virus protein VP39"/>
    <property type="match status" value="1"/>
</dbReference>
<dbReference type="PANTHER" id="PTHR47473">
    <property type="entry name" value="BTA1P"/>
    <property type="match status" value="1"/>
</dbReference>
<keyword evidence="2" id="KW-0812">Transmembrane</keyword>
<dbReference type="SUPFAM" id="SSF53335">
    <property type="entry name" value="S-adenosyl-L-methionine-dependent methyltransferases"/>
    <property type="match status" value="1"/>
</dbReference>
<dbReference type="PANTHER" id="PTHR47473:SF1">
    <property type="entry name" value="METHYLTRANSFERASE DOMAIN-CONTAINING PROTEIN"/>
    <property type="match status" value="1"/>
</dbReference>
<feature type="region of interest" description="Disordered" evidence="1">
    <location>
        <begin position="283"/>
        <end position="325"/>
    </location>
</feature>
<dbReference type="GeneID" id="63788767"/>
<comment type="caution">
    <text evidence="4">The sequence shown here is derived from an EMBL/GenBank/DDBJ whole genome shotgun (WGS) entry which is preliminary data.</text>
</comment>
<feature type="transmembrane region" description="Helical" evidence="2">
    <location>
        <begin position="521"/>
        <end position="542"/>
    </location>
</feature>
<keyword evidence="5" id="KW-1185">Reference proteome</keyword>
<keyword evidence="2" id="KW-1133">Transmembrane helix</keyword>
<dbReference type="OMA" id="VCDFYVQ"/>
<dbReference type="AlphaFoldDB" id="A0A1Y2FFC4"/>
<dbReference type="RefSeq" id="XP_040725482.1">
    <property type="nucleotide sequence ID" value="XM_040872168.1"/>
</dbReference>
<dbReference type="OrthoDB" id="10253390at2759"/>
<feature type="compositionally biased region" description="Low complexity" evidence="1">
    <location>
        <begin position="286"/>
        <end position="298"/>
    </location>
</feature>
<protein>
    <recommendedName>
        <fullName evidence="3">Methyltransferase type 11 domain-containing protein</fullName>
    </recommendedName>
</protein>
<dbReference type="STRING" id="56484.A0A1Y2FFC4"/>
<dbReference type="CDD" id="cd02440">
    <property type="entry name" value="AdoMet_MTases"/>
    <property type="match status" value="1"/>
</dbReference>
<evidence type="ECO:0000259" key="3">
    <source>
        <dbReference type="Pfam" id="PF08241"/>
    </source>
</evidence>
<dbReference type="GO" id="GO:0008757">
    <property type="term" value="F:S-adenosylmethionine-dependent methyltransferase activity"/>
    <property type="evidence" value="ECO:0007669"/>
    <property type="project" value="InterPro"/>
</dbReference>
<dbReference type="InterPro" id="IPR029063">
    <property type="entry name" value="SAM-dependent_MTases_sf"/>
</dbReference>
<sequence length="753" mass="85030">MSQMVRDKQVSDTIDSKFETTQQGTGGLRTVLTFAYYCFIKPLGKHAGQGDRLDRFYAGQANVYDKTRTTLLKGRETMLSMLAAEIKERKMLGKGLVWVDIGGGTGYNIEAMNDNIPLNQFEAIYLVDLCGPLLDVARQRLKAFTNVHIIQADATVLPLDRDYVDVVTMSYSLSMIPPYFKVIDRVLELLRPEGLVSVVDFFTSNKNDDSAEPSRQGNLLNRLFWKSWFEFDHVDLNPARRDYLEHKFQVVKSLSCRNNMILPSIVSIPYYIYLGQKPLEGSSRASTPSLESMSSSMTKHAMPATPDASPLISSKHKDQTVPELTIPSASLVEDPAWTRHRRPYDPTAPDQAQFKDFIYSFVWEDPATDIREMQINGNDEMLVITSAGDNAIDYLINAGPSRIHCVDMNPCQGHLLELKMAAFQTLSFNETWSLFGAGQTDNFPHLLERMSPKLSCPALQFWHAHVDAFDKCFYKSGYAGNVLKVLDYLFTLTGTKQAAIDMATATDLSQQRKAWKRLRKAFINPVVGTVLMANPVFLWHALGVPLNQFKMLLQEGSALQYGVDTLDPIANNTLLSGENFHYLLPLLQHYTRSCCPTYLKAESHERLASENLLDRLTLWTDTINNVLAQLPPQSLTKAIVMDHQDWFDTIDPGEPFPTDAEFADAQQQQPCLAHEKQVSGISYLDTEIWLFKRALKPKGQVWFRSAAKQPWYVQRWEAAGFTVTNKGVRGETTKDGVLDLVNMYASCWCAELQ</sequence>